<comment type="similarity">
    <text evidence="3">Belongs to the choline/ethanolamine kinase family.</text>
</comment>
<reference evidence="4 5" key="2">
    <citation type="submission" date="2018-11" db="EMBL/GenBank/DDBJ databases">
        <authorList>
            <consortium name="Pathogen Informatics"/>
        </authorList>
    </citation>
    <scope>NUCLEOTIDE SEQUENCE [LARGE SCALE GENOMIC DNA]</scope>
    <source>
        <strain evidence="4 5">Costa Rica</strain>
    </source>
</reference>
<organism evidence="6">
    <name type="scientific">Angiostrongylus costaricensis</name>
    <name type="common">Nematode worm</name>
    <dbReference type="NCBI Taxonomy" id="334426"/>
    <lineage>
        <taxon>Eukaryota</taxon>
        <taxon>Metazoa</taxon>
        <taxon>Ecdysozoa</taxon>
        <taxon>Nematoda</taxon>
        <taxon>Chromadorea</taxon>
        <taxon>Rhabditida</taxon>
        <taxon>Rhabditina</taxon>
        <taxon>Rhabditomorpha</taxon>
        <taxon>Strongyloidea</taxon>
        <taxon>Metastrongylidae</taxon>
        <taxon>Angiostrongylus</taxon>
    </lineage>
</organism>
<dbReference type="PANTHER" id="PTHR22603:SF93">
    <property type="entry name" value="RE24176P"/>
    <property type="match status" value="1"/>
</dbReference>
<dbReference type="Gene3D" id="3.30.200.20">
    <property type="entry name" value="Phosphorylase Kinase, domain 1"/>
    <property type="match status" value="1"/>
</dbReference>
<reference evidence="6" key="1">
    <citation type="submission" date="2016-04" db="UniProtKB">
        <authorList>
            <consortium name="WormBaseParasite"/>
        </authorList>
    </citation>
    <scope>IDENTIFICATION</scope>
</reference>
<dbReference type="GO" id="GO:0006646">
    <property type="term" value="P:phosphatidylethanolamine biosynthetic process"/>
    <property type="evidence" value="ECO:0007669"/>
    <property type="project" value="TreeGrafter"/>
</dbReference>
<evidence type="ECO:0000256" key="3">
    <source>
        <dbReference type="ARBA" id="ARBA00038211"/>
    </source>
</evidence>
<evidence type="ECO:0000256" key="1">
    <source>
        <dbReference type="ARBA" id="ARBA00023209"/>
    </source>
</evidence>
<evidence type="ECO:0000256" key="2">
    <source>
        <dbReference type="ARBA" id="ARBA00023264"/>
    </source>
</evidence>
<dbReference type="SUPFAM" id="SSF56112">
    <property type="entry name" value="Protein kinase-like (PK-like)"/>
    <property type="match status" value="1"/>
</dbReference>
<dbReference type="AlphaFoldDB" id="A0A158PEY0"/>
<dbReference type="PANTHER" id="PTHR22603">
    <property type="entry name" value="CHOLINE/ETHANOALAMINE KINASE"/>
    <property type="match status" value="1"/>
</dbReference>
<keyword evidence="1" id="KW-0444">Lipid biosynthesis</keyword>
<dbReference type="InterPro" id="IPR011009">
    <property type="entry name" value="Kinase-like_dom_sf"/>
</dbReference>
<gene>
    <name evidence="4" type="ORF">ACOC_LOCUS2584</name>
</gene>
<keyword evidence="1" id="KW-0443">Lipid metabolism</keyword>
<dbReference type="Proteomes" id="UP000267027">
    <property type="component" value="Unassembled WGS sequence"/>
</dbReference>
<evidence type="ECO:0000313" key="4">
    <source>
        <dbReference type="EMBL" id="VDM54169.1"/>
    </source>
</evidence>
<evidence type="ECO:0000313" key="6">
    <source>
        <dbReference type="WBParaSite" id="ACOC_0000258301-mRNA-1"/>
    </source>
</evidence>
<dbReference type="Gene3D" id="3.90.1200.10">
    <property type="match status" value="1"/>
</dbReference>
<dbReference type="STRING" id="334426.A0A158PEY0"/>
<dbReference type="WBParaSite" id="ACOC_0000258301-mRNA-1">
    <property type="protein sequence ID" value="ACOC_0000258301-mRNA-1"/>
    <property type="gene ID" value="ACOC_0000258301"/>
</dbReference>
<protein>
    <submittedName>
        <fullName evidence="6">Choline/ethanolamine kinase</fullName>
    </submittedName>
</protein>
<dbReference type="OrthoDB" id="3649325at2759"/>
<keyword evidence="2" id="KW-1208">Phospholipid metabolism</keyword>
<dbReference type="GO" id="GO:0005737">
    <property type="term" value="C:cytoplasm"/>
    <property type="evidence" value="ECO:0007669"/>
    <property type="project" value="TreeGrafter"/>
</dbReference>
<dbReference type="GO" id="GO:0004103">
    <property type="term" value="F:choline kinase activity"/>
    <property type="evidence" value="ECO:0007669"/>
    <property type="project" value="TreeGrafter"/>
</dbReference>
<dbReference type="EMBL" id="UYYA01000546">
    <property type="protein sequence ID" value="VDM54169.1"/>
    <property type="molecule type" value="Genomic_DNA"/>
</dbReference>
<evidence type="ECO:0000313" key="5">
    <source>
        <dbReference type="Proteomes" id="UP000267027"/>
    </source>
</evidence>
<dbReference type="GO" id="GO:0004305">
    <property type="term" value="F:ethanolamine kinase activity"/>
    <property type="evidence" value="ECO:0007669"/>
    <property type="project" value="TreeGrafter"/>
</dbReference>
<keyword evidence="5" id="KW-1185">Reference proteome</keyword>
<accession>A0A158PEY0</accession>
<dbReference type="Pfam" id="PF01633">
    <property type="entry name" value="Choline_kinase"/>
    <property type="match status" value="1"/>
</dbReference>
<name>A0A158PEY0_ANGCS</name>
<keyword evidence="1" id="KW-0594">Phospholipid biosynthesis</keyword>
<proteinExistence type="inferred from homology"/>
<sequence length="329" mass="37284">MPVPLATLQHFKEEYPLLLKINFVDYWNSQKLANYLSDEGAIIEANVVERILKKYVLDTRRGILGLVHYTRAMPTEIMNYFKSHDELELRSKILSLCGDVLGGKWMDLHPNHATITSMRGGLTNLVYLIKRPKFSPLDDKPVTVLLRIQSQTDHEKLLNELVVYTSLAENGLGPKLLGVFPGGRFEEFIPSRPLEHDEVAHPRICSLLARILPRFHSTAVPISKRPNILKLMREWLALFEEQGNSHVQLQSTSFHLHLSDFPSTISTNDLAKEIDIIEEFLGTSPSPVVFCHNDLTNDVRSAIARDALCGTYWVARCFDATHSTPPPPQ</sequence>